<name>A0ABR2YSF8_9CHLO</name>
<gene>
    <name evidence="2" type="ORF">WJX75_008424</name>
</gene>
<keyword evidence="3" id="KW-1185">Reference proteome</keyword>
<dbReference type="EMBL" id="JALJOT010000006">
    <property type="protein sequence ID" value="KAK9909854.1"/>
    <property type="molecule type" value="Genomic_DNA"/>
</dbReference>
<evidence type="ECO:0000313" key="2">
    <source>
        <dbReference type="EMBL" id="KAK9909854.1"/>
    </source>
</evidence>
<reference evidence="2 3" key="1">
    <citation type="journal article" date="2024" name="Nat. Commun.">
        <title>Phylogenomics reveals the evolutionary origins of lichenization in chlorophyte algae.</title>
        <authorList>
            <person name="Puginier C."/>
            <person name="Libourel C."/>
            <person name="Otte J."/>
            <person name="Skaloud P."/>
            <person name="Haon M."/>
            <person name="Grisel S."/>
            <person name="Petersen M."/>
            <person name="Berrin J.G."/>
            <person name="Delaux P.M."/>
            <person name="Dal Grande F."/>
            <person name="Keller J."/>
        </authorList>
    </citation>
    <scope>NUCLEOTIDE SEQUENCE [LARGE SCALE GENOMIC DNA]</scope>
    <source>
        <strain evidence="2 3">SAG 216-7</strain>
    </source>
</reference>
<evidence type="ECO:0000256" key="1">
    <source>
        <dbReference type="SAM" id="SignalP"/>
    </source>
</evidence>
<organism evidence="2 3">
    <name type="scientific">Coccomyxa subellipsoidea</name>
    <dbReference type="NCBI Taxonomy" id="248742"/>
    <lineage>
        <taxon>Eukaryota</taxon>
        <taxon>Viridiplantae</taxon>
        <taxon>Chlorophyta</taxon>
        <taxon>core chlorophytes</taxon>
        <taxon>Trebouxiophyceae</taxon>
        <taxon>Trebouxiophyceae incertae sedis</taxon>
        <taxon>Coccomyxaceae</taxon>
        <taxon>Coccomyxa</taxon>
    </lineage>
</organism>
<keyword evidence="1" id="KW-0732">Signal</keyword>
<evidence type="ECO:0000313" key="3">
    <source>
        <dbReference type="Proteomes" id="UP001491310"/>
    </source>
</evidence>
<feature type="chain" id="PRO_5047207843" evidence="1">
    <location>
        <begin position="24"/>
        <end position="78"/>
    </location>
</feature>
<comment type="caution">
    <text evidence="2">The sequence shown here is derived from an EMBL/GenBank/DDBJ whole genome shotgun (WGS) entry which is preliminary data.</text>
</comment>
<dbReference type="Proteomes" id="UP001491310">
    <property type="component" value="Unassembled WGS sequence"/>
</dbReference>
<sequence>MNARVVFCLTLALALVASDSVDAHRGFIEGGSDGVLPIINDLGRRLSQAATKDGDKAGPPPVKCTYAKGPLGINMVCN</sequence>
<feature type="signal peptide" evidence="1">
    <location>
        <begin position="1"/>
        <end position="23"/>
    </location>
</feature>
<protein>
    <submittedName>
        <fullName evidence="2">Uncharacterized protein</fullName>
    </submittedName>
</protein>
<accession>A0ABR2YSF8</accession>
<proteinExistence type="predicted"/>